<name>A0A086MR19_9ACTN</name>
<keyword evidence="3" id="KW-1185">Reference proteome</keyword>
<reference evidence="2 3" key="1">
    <citation type="submission" date="2014-05" db="EMBL/GenBank/DDBJ databases">
        <title>Complete genome sequence of the Streptomyces mutabilis TRM45540.</title>
        <authorList>
            <person name="Luo X."/>
            <person name="Zhang L."/>
        </authorList>
    </citation>
    <scope>NUCLEOTIDE SEQUENCE [LARGE SCALE GENOMIC DNA]</scope>
    <source>
        <strain evidence="2 3">TRM45540</strain>
    </source>
</reference>
<sequence>MTGELWPPAGAPYGPPAGAAVGDETRQRVDVLRATLRDVALQHREAVALAAARAYPDLQQNEHFQALVGALDGLAATVSEEYGSQQMTQHLDAVQGAVNAWGGALPVDPGHPVRSQLAFPLASLLYDSRRLQEQVQATLAAVQAERAAVREQAAPTEPGPEMRPEPATPTAPGTPKEPTESQSPEVPDSQTNEAARDKTPAVPVEPADAPGPESPDGAAPPEDDDAAVNGIRRALEDALQATQLDAAAQPGELPLWIGTETPPADTAVAEPPTGPLDTRAEFQAAVLDAWEEHVPPENGTAQDLVAELDADLATL</sequence>
<accession>A0A086MR19</accession>
<dbReference type="HOGENOM" id="CLU_882552_0_0_11"/>
<feature type="compositionally biased region" description="Low complexity" evidence="1">
    <location>
        <begin position="205"/>
        <end position="220"/>
    </location>
</feature>
<dbReference type="Proteomes" id="UP000029095">
    <property type="component" value="Unassembled WGS sequence"/>
</dbReference>
<feature type="region of interest" description="Disordered" evidence="1">
    <location>
        <begin position="1"/>
        <end position="22"/>
    </location>
</feature>
<dbReference type="RefSeq" id="WP_043385642.1">
    <property type="nucleotide sequence ID" value="NZ_KN039950.1"/>
</dbReference>
<evidence type="ECO:0000256" key="1">
    <source>
        <dbReference type="SAM" id="MobiDB-lite"/>
    </source>
</evidence>
<comment type="caution">
    <text evidence="2">The sequence shown here is derived from an EMBL/GenBank/DDBJ whole genome shotgun (WGS) entry which is preliminary data.</text>
</comment>
<protein>
    <submittedName>
        <fullName evidence="2">Uncharacterized protein</fullName>
    </submittedName>
</protein>
<organism evidence="2 3">
    <name type="scientific">Streptomyces mutabilis</name>
    <dbReference type="NCBI Taxonomy" id="67332"/>
    <lineage>
        <taxon>Bacteria</taxon>
        <taxon>Bacillati</taxon>
        <taxon>Actinomycetota</taxon>
        <taxon>Actinomycetes</taxon>
        <taxon>Kitasatosporales</taxon>
        <taxon>Streptomycetaceae</taxon>
        <taxon>Streptomyces</taxon>
    </lineage>
</organism>
<dbReference type="AlphaFoldDB" id="A0A086MR19"/>
<feature type="region of interest" description="Disordered" evidence="1">
    <location>
        <begin position="148"/>
        <end position="229"/>
    </location>
</feature>
<feature type="region of interest" description="Disordered" evidence="1">
    <location>
        <begin position="250"/>
        <end position="276"/>
    </location>
</feature>
<feature type="compositionally biased region" description="Polar residues" evidence="1">
    <location>
        <begin position="181"/>
        <end position="193"/>
    </location>
</feature>
<gene>
    <name evidence="2" type="ORF">FM21_34075</name>
</gene>
<proteinExistence type="predicted"/>
<evidence type="ECO:0000313" key="3">
    <source>
        <dbReference type="Proteomes" id="UP000029095"/>
    </source>
</evidence>
<evidence type="ECO:0000313" key="2">
    <source>
        <dbReference type="EMBL" id="KFG71337.1"/>
    </source>
</evidence>
<dbReference type="EMBL" id="JNFQ01000007">
    <property type="protein sequence ID" value="KFG71337.1"/>
    <property type="molecule type" value="Genomic_DNA"/>
</dbReference>